<organism evidence="2 3">
    <name type="scientific">Photobacterium aphoticum</name>
    <dbReference type="NCBI Taxonomy" id="754436"/>
    <lineage>
        <taxon>Bacteria</taxon>
        <taxon>Pseudomonadati</taxon>
        <taxon>Pseudomonadota</taxon>
        <taxon>Gammaproteobacteria</taxon>
        <taxon>Vibrionales</taxon>
        <taxon>Vibrionaceae</taxon>
        <taxon>Photobacterium</taxon>
    </lineage>
</organism>
<proteinExistence type="predicted"/>
<protein>
    <submittedName>
        <fullName evidence="2">TonB system biopolymer transport component</fullName>
    </submittedName>
</protein>
<dbReference type="Pfam" id="PF11932">
    <property type="entry name" value="DUF3450"/>
    <property type="match status" value="1"/>
</dbReference>
<dbReference type="Proteomes" id="UP000029227">
    <property type="component" value="Unassembled WGS sequence"/>
</dbReference>
<evidence type="ECO:0000313" key="2">
    <source>
        <dbReference type="EMBL" id="GAL07592.1"/>
    </source>
</evidence>
<reference evidence="2 3" key="1">
    <citation type="journal article" date="2014" name="Genome Announc.">
        <title>Draft Genome Sequences of Two Vibrionaceae Species, Vibrio ponticus C121 and Photobacterium aphoticum C119, Isolated as Coral Reef Microbiota.</title>
        <authorList>
            <person name="Al-saari N."/>
            <person name="Meirelles P.M."/>
            <person name="Mino S."/>
            <person name="Suda W."/>
            <person name="Oshima K."/>
            <person name="Hattori M."/>
            <person name="Ohkuma M."/>
            <person name="Thompson F.L."/>
            <person name="Gomez-Gil B."/>
            <person name="Sawabe T."/>
            <person name="Sawabe T."/>
        </authorList>
    </citation>
    <scope>NUCLEOTIDE SEQUENCE [LARGE SCALE GENOMIC DNA]</scope>
    <source>
        <strain evidence="2 3">JCM 19237</strain>
    </source>
</reference>
<accession>A0A090RJB1</accession>
<gene>
    <name evidence="2" type="ORF">JCM19237_830</name>
</gene>
<evidence type="ECO:0000256" key="1">
    <source>
        <dbReference type="SAM" id="Coils"/>
    </source>
</evidence>
<comment type="caution">
    <text evidence="2">The sequence shown here is derived from an EMBL/GenBank/DDBJ whole genome shotgun (WGS) entry which is preliminary data.</text>
</comment>
<dbReference type="AlphaFoldDB" id="A0A090RJB1"/>
<feature type="coiled-coil region" evidence="1">
    <location>
        <begin position="5"/>
        <end position="32"/>
    </location>
</feature>
<dbReference type="InterPro" id="IPR016866">
    <property type="entry name" value="UCP028069"/>
</dbReference>
<sequence length="71" mass="7900">MKVYNDQISRMVDSQQGELDSLTRQIAQIDQTAMEIVPLTLKMIDAWMSSSRSTCLSRAKSARPVSPICAP</sequence>
<dbReference type="STRING" id="754436.JCM19237_830"/>
<evidence type="ECO:0000313" key="3">
    <source>
        <dbReference type="Proteomes" id="UP000029227"/>
    </source>
</evidence>
<name>A0A090RJB1_9GAMM</name>
<keyword evidence="1" id="KW-0175">Coiled coil</keyword>
<dbReference type="EMBL" id="BBMN01000018">
    <property type="protein sequence ID" value="GAL07592.1"/>
    <property type="molecule type" value="Genomic_DNA"/>
</dbReference>